<accession>A0A1I3ARR3</accession>
<keyword evidence="3 7" id="KW-0479">Metal-binding</keyword>
<organism evidence="9 10">
    <name type="scientific">Modicisalibacter xianhensis</name>
    <dbReference type="NCBI Taxonomy" id="442341"/>
    <lineage>
        <taxon>Bacteria</taxon>
        <taxon>Pseudomonadati</taxon>
        <taxon>Pseudomonadota</taxon>
        <taxon>Gammaproteobacteria</taxon>
        <taxon>Oceanospirillales</taxon>
        <taxon>Halomonadaceae</taxon>
        <taxon>Modicisalibacter</taxon>
    </lineage>
</organism>
<comment type="function">
    <text evidence="7">Possible subunit of a heme lyase.</text>
</comment>
<dbReference type="InterPro" id="IPR051263">
    <property type="entry name" value="C-type_cytochrome_biogenesis"/>
</dbReference>
<dbReference type="InterPro" id="IPR038297">
    <property type="entry name" value="CcmH/CycL/NrfF/Ccl2_sf"/>
</dbReference>
<dbReference type="InterPro" id="IPR005616">
    <property type="entry name" value="CcmH/CycL/Ccl2/NrfF_N"/>
</dbReference>
<feature type="transmembrane region" description="Helical" evidence="7">
    <location>
        <begin position="112"/>
        <end position="133"/>
    </location>
</feature>
<keyword evidence="7" id="KW-1133">Transmembrane helix</keyword>
<evidence type="ECO:0000256" key="5">
    <source>
        <dbReference type="ARBA" id="ARBA00022748"/>
    </source>
</evidence>
<keyword evidence="5" id="KW-0201">Cytochrome c-type biogenesis</keyword>
<proteinExistence type="inferred from homology"/>
<keyword evidence="7" id="KW-0812">Transmembrane</keyword>
<dbReference type="CDD" id="cd16378">
    <property type="entry name" value="CcmH_N"/>
    <property type="match status" value="1"/>
</dbReference>
<dbReference type="RefSeq" id="WP_244890900.1">
    <property type="nucleotide sequence ID" value="NZ_FOPY01000005.1"/>
</dbReference>
<feature type="signal peptide" evidence="7">
    <location>
        <begin position="1"/>
        <end position="28"/>
    </location>
</feature>
<dbReference type="EMBL" id="FOPY01000005">
    <property type="protein sequence ID" value="SFH52704.1"/>
    <property type="molecule type" value="Genomic_DNA"/>
</dbReference>
<keyword evidence="4 7" id="KW-0732">Signal</keyword>
<feature type="chain" id="PRO_5011330840" description="Cytochrome c-type biogenesis protein" evidence="7">
    <location>
        <begin position="29"/>
        <end position="162"/>
    </location>
</feature>
<dbReference type="GO" id="GO:0017004">
    <property type="term" value="P:cytochrome complex assembly"/>
    <property type="evidence" value="ECO:0007669"/>
    <property type="project" value="UniProtKB-KW"/>
</dbReference>
<protein>
    <recommendedName>
        <fullName evidence="7">Cytochrome c-type biogenesis protein</fullName>
    </recommendedName>
</protein>
<evidence type="ECO:0000259" key="8">
    <source>
        <dbReference type="Pfam" id="PF03918"/>
    </source>
</evidence>
<evidence type="ECO:0000256" key="1">
    <source>
        <dbReference type="ARBA" id="ARBA00010342"/>
    </source>
</evidence>
<dbReference type="GO" id="GO:0046872">
    <property type="term" value="F:metal ion binding"/>
    <property type="evidence" value="ECO:0007669"/>
    <property type="project" value="UniProtKB-KW"/>
</dbReference>
<dbReference type="FunFam" id="1.10.8.640:FF:000001">
    <property type="entry name" value="Cytochrome c-type biogenesis protein"/>
    <property type="match status" value="1"/>
</dbReference>
<dbReference type="PANTHER" id="PTHR47870">
    <property type="entry name" value="CYTOCHROME C-TYPE BIOGENESIS PROTEIN CCMH"/>
    <property type="match status" value="1"/>
</dbReference>
<keyword evidence="7" id="KW-0472">Membrane</keyword>
<dbReference type="AlphaFoldDB" id="A0A1I3ARR3"/>
<dbReference type="Gene3D" id="1.10.8.640">
    <property type="entry name" value="Cytochrome C biogenesis protein"/>
    <property type="match status" value="1"/>
</dbReference>
<gene>
    <name evidence="9" type="ORF">SAMN04487959_105101</name>
</gene>
<dbReference type="Pfam" id="PF03918">
    <property type="entry name" value="CcmH"/>
    <property type="match status" value="1"/>
</dbReference>
<evidence type="ECO:0000313" key="9">
    <source>
        <dbReference type="EMBL" id="SFH52704.1"/>
    </source>
</evidence>
<dbReference type="GO" id="GO:0005886">
    <property type="term" value="C:plasma membrane"/>
    <property type="evidence" value="ECO:0007669"/>
    <property type="project" value="TreeGrafter"/>
</dbReference>
<dbReference type="PANTHER" id="PTHR47870:SF1">
    <property type="entry name" value="CYTOCHROME C-TYPE BIOGENESIS PROTEIN CCMH"/>
    <property type="match status" value="1"/>
</dbReference>
<keyword evidence="10" id="KW-1185">Reference proteome</keyword>
<evidence type="ECO:0000256" key="7">
    <source>
        <dbReference type="RuleBase" id="RU364112"/>
    </source>
</evidence>
<evidence type="ECO:0000256" key="2">
    <source>
        <dbReference type="ARBA" id="ARBA00022617"/>
    </source>
</evidence>
<feature type="domain" description="CcmH/CycL/Ccl2/NrfF N-terminal" evidence="8">
    <location>
        <begin position="17"/>
        <end position="155"/>
    </location>
</feature>
<dbReference type="STRING" id="442341.SAMN04487959_105101"/>
<name>A0A1I3ARR3_9GAMM</name>
<sequence length="162" mass="18203">MAQRMIWARLAKVALLALSLLVAGAVTAAIEVRQFDDPVLQQRYDSLAASLRCPKCANQAIGDSDSPIAGDMRERVALLLEEGRSDREIQDYMIDRFGEYVLYNPRLTDRTWLLWGLPAALVVLGAVVIALIVRARRNASNRALSAEERQRLEALINRERTR</sequence>
<evidence type="ECO:0000313" key="10">
    <source>
        <dbReference type="Proteomes" id="UP000199040"/>
    </source>
</evidence>
<evidence type="ECO:0000256" key="3">
    <source>
        <dbReference type="ARBA" id="ARBA00022723"/>
    </source>
</evidence>
<evidence type="ECO:0000256" key="6">
    <source>
        <dbReference type="ARBA" id="ARBA00023004"/>
    </source>
</evidence>
<evidence type="ECO:0000256" key="4">
    <source>
        <dbReference type="ARBA" id="ARBA00022729"/>
    </source>
</evidence>
<reference evidence="9 10" key="1">
    <citation type="submission" date="2016-10" db="EMBL/GenBank/DDBJ databases">
        <authorList>
            <person name="de Groot N.N."/>
        </authorList>
    </citation>
    <scope>NUCLEOTIDE SEQUENCE [LARGE SCALE GENOMIC DNA]</scope>
    <source>
        <strain evidence="9 10">CGMCC 1.6848</strain>
    </source>
</reference>
<dbReference type="Proteomes" id="UP000199040">
    <property type="component" value="Unassembled WGS sequence"/>
</dbReference>
<keyword evidence="6 7" id="KW-0408">Iron</keyword>
<comment type="similarity">
    <text evidence="1 7">Belongs to the CcmH/CycL/Ccl2/NrfF family.</text>
</comment>
<keyword evidence="2 7" id="KW-0349">Heme</keyword>